<gene>
    <name evidence="2" type="ORF">NCTC11801_03001</name>
</gene>
<feature type="compositionally biased region" description="Basic residues" evidence="1">
    <location>
        <begin position="54"/>
        <end position="64"/>
    </location>
</feature>
<accession>A0A379FTM8</accession>
<name>A0A379FTM8_PRORE</name>
<dbReference type="Proteomes" id="UP000254208">
    <property type="component" value="Unassembled WGS sequence"/>
</dbReference>
<sequence length="260" mass="29493">MIIMNAQAEQIIKKHRSLISWKPARAVAELVSIGMSEHEAKTLVRSNAPERKPTKEHKPHNSHAKPIHLEDLSTHYIVVGDYDLLSREHQDALIAAVRNSKGKSSLKDEHVSVTLFNLVKAYPVITTTEVNKFINRGAFIDSIPLYIDGETIDGDPMPSANNDEVRTVFRAVKQLKKITDHFAETGTLDFKKYLDRVPTDEDVARAVGIVMPVIRNPYHKNIDYAKSYADMPAPEHREDTKKIIREWKAELSRKGGKRIK</sequence>
<dbReference type="EMBL" id="UGTZ01000001">
    <property type="protein sequence ID" value="SUC32028.1"/>
    <property type="molecule type" value="Genomic_DNA"/>
</dbReference>
<feature type="region of interest" description="Disordered" evidence="1">
    <location>
        <begin position="42"/>
        <end position="64"/>
    </location>
</feature>
<evidence type="ECO:0000313" key="2">
    <source>
        <dbReference type="EMBL" id="SUC32028.1"/>
    </source>
</evidence>
<protein>
    <submittedName>
        <fullName evidence="2">Uncharacterized protein</fullName>
    </submittedName>
</protein>
<dbReference type="GeneID" id="93673740"/>
<evidence type="ECO:0000256" key="1">
    <source>
        <dbReference type="SAM" id="MobiDB-lite"/>
    </source>
</evidence>
<feature type="compositionally biased region" description="Basic and acidic residues" evidence="1">
    <location>
        <begin position="42"/>
        <end position="53"/>
    </location>
</feature>
<dbReference type="AlphaFoldDB" id="A0A379FTM8"/>
<dbReference type="RefSeq" id="WP_115168304.1">
    <property type="nucleotide sequence ID" value="NZ_CP077317.1"/>
</dbReference>
<proteinExistence type="predicted"/>
<organism evidence="2 3">
    <name type="scientific">Providencia rettgeri</name>
    <dbReference type="NCBI Taxonomy" id="587"/>
    <lineage>
        <taxon>Bacteria</taxon>
        <taxon>Pseudomonadati</taxon>
        <taxon>Pseudomonadota</taxon>
        <taxon>Gammaproteobacteria</taxon>
        <taxon>Enterobacterales</taxon>
        <taxon>Morganellaceae</taxon>
        <taxon>Providencia</taxon>
    </lineage>
</organism>
<evidence type="ECO:0000313" key="3">
    <source>
        <dbReference type="Proteomes" id="UP000254208"/>
    </source>
</evidence>
<reference evidence="2 3" key="1">
    <citation type="submission" date="2018-06" db="EMBL/GenBank/DDBJ databases">
        <authorList>
            <consortium name="Pathogen Informatics"/>
            <person name="Doyle S."/>
        </authorList>
    </citation>
    <scope>NUCLEOTIDE SEQUENCE [LARGE SCALE GENOMIC DNA]</scope>
    <source>
        <strain evidence="2 3">NCTC11801</strain>
    </source>
</reference>